<feature type="domain" description="Carbamoyltransferase C-terminal" evidence="1">
    <location>
        <begin position="20"/>
        <end position="152"/>
    </location>
</feature>
<organism evidence="2 3">
    <name type="scientific">Pseudoduganella rivuli</name>
    <dbReference type="NCBI Taxonomy" id="2666085"/>
    <lineage>
        <taxon>Bacteria</taxon>
        <taxon>Pseudomonadati</taxon>
        <taxon>Pseudomonadota</taxon>
        <taxon>Betaproteobacteria</taxon>
        <taxon>Burkholderiales</taxon>
        <taxon>Oxalobacteraceae</taxon>
        <taxon>Telluria group</taxon>
        <taxon>Pseudoduganella</taxon>
    </lineage>
</organism>
<keyword evidence="3" id="KW-1185">Reference proteome</keyword>
<dbReference type="AlphaFoldDB" id="A0A7X2II94"/>
<dbReference type="InterPro" id="IPR031730">
    <property type="entry name" value="Carbam_trans_C"/>
</dbReference>
<dbReference type="PANTHER" id="PTHR34847:SF1">
    <property type="entry name" value="NODULATION PROTEIN U"/>
    <property type="match status" value="1"/>
</dbReference>
<gene>
    <name evidence="2" type="ORF">GJ700_01390</name>
</gene>
<dbReference type="EMBL" id="WKJJ01000001">
    <property type="protein sequence ID" value="MRV70374.1"/>
    <property type="molecule type" value="Genomic_DNA"/>
</dbReference>
<evidence type="ECO:0000259" key="1">
    <source>
        <dbReference type="Pfam" id="PF16861"/>
    </source>
</evidence>
<comment type="caution">
    <text evidence="2">The sequence shown here is derived from an EMBL/GenBank/DDBJ whole genome shotgun (WGS) entry which is preliminary data.</text>
</comment>
<evidence type="ECO:0000313" key="3">
    <source>
        <dbReference type="Proteomes" id="UP000446768"/>
    </source>
</evidence>
<evidence type="ECO:0000313" key="2">
    <source>
        <dbReference type="EMBL" id="MRV70374.1"/>
    </source>
</evidence>
<proteinExistence type="predicted"/>
<name>A0A7X2II94_9BURK</name>
<dbReference type="Proteomes" id="UP000446768">
    <property type="component" value="Unassembled WGS sequence"/>
</dbReference>
<dbReference type="PANTHER" id="PTHR34847">
    <property type="entry name" value="NODULATION PROTEIN U"/>
    <property type="match status" value="1"/>
</dbReference>
<reference evidence="2 3" key="1">
    <citation type="submission" date="2019-11" db="EMBL/GenBank/DDBJ databases">
        <title>Novel species isolated from a subtropical stream in China.</title>
        <authorList>
            <person name="Lu H."/>
        </authorList>
    </citation>
    <scope>NUCLEOTIDE SEQUENCE [LARGE SCALE GENOMIC DNA]</scope>
    <source>
        <strain evidence="2 3">FT92W</strain>
    </source>
</reference>
<sequence>MFYFAARLCSTEFLQEARQADHAAAFSRSRKLARAISSVAPVLLEENYRRYFEDSRRADAFMLKTAMVTDECQSLAPAIVHVDGSARVQVNQAGTDPFMTRLLQAFESHTGLGVLLNTSFNRRGEPMVESPADAIDSARGLGVDGLYMDGHYYRLAERPN</sequence>
<protein>
    <recommendedName>
        <fullName evidence="1">Carbamoyltransferase C-terminal domain-containing protein</fullName>
    </recommendedName>
</protein>
<dbReference type="Gene3D" id="3.90.870.20">
    <property type="entry name" value="Carbamoyltransferase, C-terminal domain"/>
    <property type="match status" value="1"/>
</dbReference>
<dbReference type="RefSeq" id="WP_154370855.1">
    <property type="nucleotide sequence ID" value="NZ_WKJJ01000001.1"/>
</dbReference>
<dbReference type="Pfam" id="PF16861">
    <property type="entry name" value="Carbam_trans_C"/>
    <property type="match status" value="1"/>
</dbReference>
<accession>A0A7X2II94</accession>
<dbReference type="InterPro" id="IPR038152">
    <property type="entry name" value="Carbam_trans_C_sf"/>
</dbReference>
<dbReference type="InterPro" id="IPR051338">
    <property type="entry name" value="NodU/CmcH_Carbamoyltrnsfr"/>
</dbReference>